<dbReference type="EMBL" id="QGDQ01000028">
    <property type="protein sequence ID" value="PWJ48818.1"/>
    <property type="molecule type" value="Genomic_DNA"/>
</dbReference>
<protein>
    <recommendedName>
        <fullName evidence="3">Acetyltransferase (GNAT) family protein</fullName>
    </recommendedName>
</protein>
<accession>A0A315ZVC1</accession>
<name>A0A315ZVC1_9ACTN</name>
<reference evidence="1 2" key="1">
    <citation type="submission" date="2018-03" db="EMBL/GenBank/DDBJ databases">
        <title>Genomic Encyclopedia of Archaeal and Bacterial Type Strains, Phase II (KMG-II): from individual species to whole genera.</title>
        <authorList>
            <person name="Goeker M."/>
        </authorList>
    </citation>
    <scope>NUCLEOTIDE SEQUENCE [LARGE SCALE GENOMIC DNA]</scope>
    <source>
        <strain evidence="1 2">DSM 44889</strain>
    </source>
</reference>
<sequence length="42" mass="4633">MRQQVLLTDDEPRHGAFYSSLGFAEAGEHPAGPLRAFVRFAS</sequence>
<evidence type="ECO:0000313" key="2">
    <source>
        <dbReference type="Proteomes" id="UP000245469"/>
    </source>
</evidence>
<organism evidence="1 2">
    <name type="scientific">Quadrisphaera granulorum</name>
    <dbReference type="NCBI Taxonomy" id="317664"/>
    <lineage>
        <taxon>Bacteria</taxon>
        <taxon>Bacillati</taxon>
        <taxon>Actinomycetota</taxon>
        <taxon>Actinomycetes</taxon>
        <taxon>Kineosporiales</taxon>
        <taxon>Kineosporiaceae</taxon>
        <taxon>Quadrisphaera</taxon>
    </lineage>
</organism>
<evidence type="ECO:0008006" key="3">
    <source>
        <dbReference type="Google" id="ProtNLM"/>
    </source>
</evidence>
<gene>
    <name evidence="1" type="ORF">BXY45_12820</name>
</gene>
<evidence type="ECO:0000313" key="1">
    <source>
        <dbReference type="EMBL" id="PWJ48818.1"/>
    </source>
</evidence>
<keyword evidence="2" id="KW-1185">Reference proteome</keyword>
<proteinExistence type="predicted"/>
<dbReference type="Proteomes" id="UP000245469">
    <property type="component" value="Unassembled WGS sequence"/>
</dbReference>
<dbReference type="AlphaFoldDB" id="A0A315ZVC1"/>
<comment type="caution">
    <text evidence="1">The sequence shown here is derived from an EMBL/GenBank/DDBJ whole genome shotgun (WGS) entry which is preliminary data.</text>
</comment>